<dbReference type="RefSeq" id="WP_185721465.1">
    <property type="nucleotide sequence ID" value="NZ_BAAAWI010000001.1"/>
</dbReference>
<organism evidence="1 2">
    <name type="scientific">Pseudonocardia petroleophila</name>
    <dbReference type="NCBI Taxonomy" id="37331"/>
    <lineage>
        <taxon>Bacteria</taxon>
        <taxon>Bacillati</taxon>
        <taxon>Actinomycetota</taxon>
        <taxon>Actinomycetes</taxon>
        <taxon>Pseudonocardiales</taxon>
        <taxon>Pseudonocardiaceae</taxon>
        <taxon>Pseudonocardia</taxon>
    </lineage>
</organism>
<evidence type="ECO:0000313" key="2">
    <source>
        <dbReference type="Proteomes" id="UP000515728"/>
    </source>
</evidence>
<dbReference type="EMBL" id="CP060131">
    <property type="protein sequence ID" value="QNG54663.1"/>
    <property type="molecule type" value="Genomic_DNA"/>
</dbReference>
<accession>A0A7G7MPF2</accession>
<evidence type="ECO:0008006" key="3">
    <source>
        <dbReference type="Google" id="ProtNLM"/>
    </source>
</evidence>
<keyword evidence="2" id="KW-1185">Reference proteome</keyword>
<reference evidence="1 2" key="1">
    <citation type="submission" date="2020-08" db="EMBL/GenBank/DDBJ databases">
        <authorList>
            <person name="Mo P."/>
        </authorList>
    </citation>
    <scope>NUCLEOTIDE SEQUENCE [LARGE SCALE GENOMIC DNA]</scope>
    <source>
        <strain evidence="1 2">CGMCC 4.1532</strain>
    </source>
</reference>
<proteinExistence type="predicted"/>
<dbReference type="KEGG" id="ppel:H6H00_12720"/>
<sequence length="116" mass="12424">MADERARTPEDLGRLLAERVGAGDVEGAVALYEPDAALGLPDGETASGAAEIREVYAFLVESGTRVERGRPRPTVRRGNLALTSAVRADGTVTCEVARRQPGGHWLWALDQPDARD</sequence>
<protein>
    <recommendedName>
        <fullName evidence="3">SnoaL-like domain-containing protein</fullName>
    </recommendedName>
</protein>
<dbReference type="SUPFAM" id="SSF54427">
    <property type="entry name" value="NTF2-like"/>
    <property type="match status" value="1"/>
</dbReference>
<dbReference type="Gene3D" id="3.10.450.50">
    <property type="match status" value="1"/>
</dbReference>
<dbReference type="InterPro" id="IPR032710">
    <property type="entry name" value="NTF2-like_dom_sf"/>
</dbReference>
<dbReference type="AlphaFoldDB" id="A0A7G7MPF2"/>
<dbReference type="Proteomes" id="UP000515728">
    <property type="component" value="Chromosome"/>
</dbReference>
<name>A0A7G7MPF2_9PSEU</name>
<gene>
    <name evidence="1" type="ORF">H6H00_12720</name>
</gene>
<evidence type="ECO:0000313" key="1">
    <source>
        <dbReference type="EMBL" id="QNG54663.1"/>
    </source>
</evidence>